<proteinExistence type="predicted"/>
<accession>A0AAU1IBU8</accession>
<evidence type="ECO:0000313" key="1">
    <source>
        <dbReference type="EMBL" id="WTP91748.1"/>
    </source>
</evidence>
<protein>
    <submittedName>
        <fullName evidence="1">Uncharacterized protein</fullName>
    </submittedName>
</protein>
<dbReference type="EMBL" id="CP108140">
    <property type="protein sequence ID" value="WTP91748.1"/>
    <property type="molecule type" value="Genomic_DNA"/>
</dbReference>
<sequence length="195" mass="21014">MSDHSEQALRPVQTAPGILVHPASDRRLAVEHWLLSTLPATGRARARVAWREQGVAMLPLGCLFSAVRLPGPLVMALANTVVPHEIDAFLNSALDGGPVICDPRNPRYYALVPASTPRTYREKADFDDWRAMDVDVLGSGTLLGVPPADAEELDAATRASYWSVPMESAAVLCRPLLVGRLIGAGREKLDEGLDA</sequence>
<dbReference type="AlphaFoldDB" id="A0AAU1IBU8"/>
<reference evidence="1" key="1">
    <citation type="submission" date="2022-10" db="EMBL/GenBank/DDBJ databases">
        <title>The complete genomes of actinobacterial strains from the NBC collection.</title>
        <authorList>
            <person name="Joergensen T.S."/>
            <person name="Alvarez Arevalo M."/>
            <person name="Sterndorff E.B."/>
            <person name="Faurdal D."/>
            <person name="Vuksanovic O."/>
            <person name="Mourched A.-S."/>
            <person name="Charusanti P."/>
            <person name="Shaw S."/>
            <person name="Blin K."/>
            <person name="Weber T."/>
        </authorList>
    </citation>
    <scope>NUCLEOTIDE SEQUENCE</scope>
    <source>
        <strain evidence="1">NBC 00180</strain>
    </source>
</reference>
<gene>
    <name evidence="1" type="ORF">OG477_43940</name>
</gene>
<organism evidence="1">
    <name type="scientific">Streptomyces sp. NBC_00180</name>
    <dbReference type="NCBI Taxonomy" id="2903632"/>
    <lineage>
        <taxon>Bacteria</taxon>
        <taxon>Bacillati</taxon>
        <taxon>Actinomycetota</taxon>
        <taxon>Actinomycetes</taxon>
        <taxon>Kitasatosporales</taxon>
        <taxon>Streptomycetaceae</taxon>
        <taxon>Streptomyces</taxon>
    </lineage>
</organism>
<name>A0AAU1IBU8_9ACTN</name>